<evidence type="ECO:0000313" key="1">
    <source>
        <dbReference type="EMBL" id="MFD1125225.1"/>
    </source>
</evidence>
<evidence type="ECO:0000313" key="2">
    <source>
        <dbReference type="Proteomes" id="UP001597156"/>
    </source>
</evidence>
<reference evidence="2" key="1">
    <citation type="journal article" date="2019" name="Int. J. Syst. Evol. Microbiol.">
        <title>The Global Catalogue of Microorganisms (GCM) 10K type strain sequencing project: providing services to taxonomists for standard genome sequencing and annotation.</title>
        <authorList>
            <consortium name="The Broad Institute Genomics Platform"/>
            <consortium name="The Broad Institute Genome Sequencing Center for Infectious Disease"/>
            <person name="Wu L."/>
            <person name="Ma J."/>
        </authorList>
    </citation>
    <scope>NUCLEOTIDE SEQUENCE [LARGE SCALE GENOMIC DNA]</scope>
    <source>
        <strain evidence="2">CCUG 71848</strain>
    </source>
</reference>
<dbReference type="EMBL" id="JBHTLH010000019">
    <property type="protein sequence ID" value="MFD1125225.1"/>
    <property type="molecule type" value="Genomic_DNA"/>
</dbReference>
<protein>
    <recommendedName>
        <fullName evidence="3">Lipoprotein</fullName>
    </recommendedName>
</protein>
<name>A0ABW3PLW5_9LACO</name>
<gene>
    <name evidence="1" type="ORF">ACFQ22_07645</name>
</gene>
<accession>A0ABW3PLW5</accession>
<evidence type="ECO:0008006" key="3">
    <source>
        <dbReference type="Google" id="ProtNLM"/>
    </source>
</evidence>
<comment type="caution">
    <text evidence="1">The sequence shown here is derived from an EMBL/GenBank/DDBJ whole genome shotgun (WGS) entry which is preliminary data.</text>
</comment>
<proteinExistence type="predicted"/>
<dbReference type="Proteomes" id="UP001597156">
    <property type="component" value="Unassembled WGS sequence"/>
</dbReference>
<dbReference type="PROSITE" id="PS51257">
    <property type="entry name" value="PROKAR_LIPOPROTEIN"/>
    <property type="match status" value="1"/>
</dbReference>
<organism evidence="1 2">
    <name type="scientific">Lentilactobacillus raoultii</name>
    <dbReference type="NCBI Taxonomy" id="1987503"/>
    <lineage>
        <taxon>Bacteria</taxon>
        <taxon>Bacillati</taxon>
        <taxon>Bacillota</taxon>
        <taxon>Bacilli</taxon>
        <taxon>Lactobacillales</taxon>
        <taxon>Lactobacillaceae</taxon>
        <taxon>Lentilactobacillus</taxon>
    </lineage>
</organism>
<sequence>MKKATHFNQSLVLAILLTVVMVMPLLSGCTGSQAKDLKNLSAKADHQQPSPFRKTDWVKVTTANGHQVDQITNRRDVIYVSDIVGDAAEDDQVGLGTHYLSDKHPSYYYTFYQAKPKVAIHLTVYSDAKQAQVTHLPIIHAVHYKLSPTSYHKLTHPVKTLGAQPMPK</sequence>
<dbReference type="RefSeq" id="WP_121978145.1">
    <property type="nucleotide sequence ID" value="NZ_JBHTLH010000019.1"/>
</dbReference>
<keyword evidence="2" id="KW-1185">Reference proteome</keyword>